<feature type="domain" description="N-acetyltransferase" evidence="1">
    <location>
        <begin position="3"/>
        <end position="190"/>
    </location>
</feature>
<dbReference type="HOGENOM" id="CLU_060131_7_2_0"/>
<dbReference type="OrthoDB" id="7057833at2"/>
<dbReference type="PROSITE" id="PS51186">
    <property type="entry name" value="GNAT"/>
    <property type="match status" value="1"/>
</dbReference>
<dbReference type="EMBL" id="CP002361">
    <property type="protein sequence ID" value="ADR35509.1"/>
    <property type="molecule type" value="Genomic_DNA"/>
</dbReference>
<evidence type="ECO:0000313" key="3">
    <source>
        <dbReference type="Proteomes" id="UP000008722"/>
    </source>
</evidence>
<dbReference type="PANTHER" id="PTHR42791:SF1">
    <property type="entry name" value="N-ACETYLTRANSFERASE DOMAIN-CONTAINING PROTEIN"/>
    <property type="match status" value="1"/>
</dbReference>
<evidence type="ECO:0000313" key="2">
    <source>
        <dbReference type="EMBL" id="ADR35509.1"/>
    </source>
</evidence>
<dbReference type="eggNOG" id="COG3153">
    <property type="taxonomic scope" value="Bacteria"/>
</dbReference>
<dbReference type="RefSeq" id="WP_013456679.1">
    <property type="nucleotide sequence ID" value="NC_014761.1"/>
</dbReference>
<keyword evidence="2" id="KW-0808">Transferase</keyword>
<dbReference type="Gene3D" id="3.40.630.30">
    <property type="match status" value="1"/>
</dbReference>
<keyword evidence="3" id="KW-1185">Reference proteome</keyword>
<dbReference type="AlphaFoldDB" id="E4U5K6"/>
<evidence type="ECO:0000259" key="1">
    <source>
        <dbReference type="PROSITE" id="PS51186"/>
    </source>
</evidence>
<reference evidence="3" key="1">
    <citation type="submission" date="2010-11" db="EMBL/GenBank/DDBJ databases">
        <title>The complete sequence of chromosome of Oceanithermus profundus DSM 14977.</title>
        <authorList>
            <consortium name="US DOE Joint Genome Institute (JGI-PGF)"/>
            <person name="Lucas S."/>
            <person name="Copeland A."/>
            <person name="Lapidus A."/>
            <person name="Bruce D."/>
            <person name="Goodwin L."/>
            <person name="Pitluck S."/>
            <person name="Kyrpides N."/>
            <person name="Mavromatis K."/>
            <person name="Pagani I."/>
            <person name="Ivanova N."/>
            <person name="Zhang X."/>
            <person name="Brettin T."/>
            <person name="Detter J.C."/>
            <person name="Tapia R."/>
            <person name="Han C."/>
            <person name="Land M."/>
            <person name="Hauser L."/>
            <person name="Markowitz V."/>
            <person name="Cheng J.-F."/>
            <person name="Hugenholtz P."/>
            <person name="Woyke T."/>
            <person name="Wu D."/>
            <person name="Tindall B."/>
            <person name="Faehnrich R."/>
            <person name="Brambilla E."/>
            <person name="Klenk H.-P."/>
            <person name="Eisen J.A."/>
        </authorList>
    </citation>
    <scope>NUCLEOTIDE SEQUENCE [LARGE SCALE GENOMIC DNA]</scope>
    <source>
        <strain evidence="3">DSM 14977 / NBRC 100410 / VKM B-2274 / 506</strain>
    </source>
</reference>
<dbReference type="KEGG" id="opr:Ocepr_0044"/>
<proteinExistence type="predicted"/>
<accession>E4U5K6</accession>
<dbReference type="SUPFAM" id="SSF55729">
    <property type="entry name" value="Acyl-CoA N-acyltransferases (Nat)"/>
    <property type="match status" value="1"/>
</dbReference>
<dbReference type="STRING" id="670487.Ocepr_0044"/>
<dbReference type="PANTHER" id="PTHR42791">
    <property type="entry name" value="GNAT FAMILY ACETYLTRANSFERASE"/>
    <property type="match status" value="1"/>
</dbReference>
<dbReference type="Proteomes" id="UP000008722">
    <property type="component" value="Chromosome"/>
</dbReference>
<dbReference type="InterPro" id="IPR052523">
    <property type="entry name" value="Trichothecene_AcTrans"/>
</dbReference>
<reference evidence="2 3" key="2">
    <citation type="journal article" date="2011" name="Stand. Genomic Sci.">
        <title>Complete genome sequence of Oceanithermus profundus type strain (506).</title>
        <authorList>
            <person name="Pati A."/>
            <person name="Zhang X."/>
            <person name="Lapidus A."/>
            <person name="Nolan M."/>
            <person name="Lucas S."/>
            <person name="Del Rio T.G."/>
            <person name="Tice H."/>
            <person name="Cheng J.F."/>
            <person name="Tapia R."/>
            <person name="Han C."/>
            <person name="Goodwin L."/>
            <person name="Pitluck S."/>
            <person name="Liolios K."/>
            <person name="Pagani I."/>
            <person name="Ivanova N."/>
            <person name="Mavromatis K."/>
            <person name="Chen A."/>
            <person name="Palaniappan K."/>
            <person name="Hauser L."/>
            <person name="Jeffries C.D."/>
            <person name="Brambilla E.M."/>
            <person name="Rohl A."/>
            <person name="Mwirichia R."/>
            <person name="Rohde M."/>
            <person name="Tindall B.J."/>
            <person name="Sikorski J."/>
            <person name="Wirth R."/>
            <person name="Goker M."/>
            <person name="Woyke T."/>
            <person name="Detter J.C."/>
            <person name="Bristow J."/>
            <person name="Eisen J.A."/>
            <person name="Markowitz V."/>
            <person name="Hugenholtz P."/>
            <person name="Kyrpides N.C."/>
            <person name="Klenk H.P."/>
            <person name="Land M."/>
        </authorList>
    </citation>
    <scope>NUCLEOTIDE SEQUENCE [LARGE SCALE GENOMIC DNA]</scope>
    <source>
        <strain evidence="3">DSM 14977 / NBRC 100410 / VKM B-2274 / 506</strain>
    </source>
</reference>
<gene>
    <name evidence="2" type="ordered locus">Ocepr_0044</name>
</gene>
<organism evidence="2 3">
    <name type="scientific">Oceanithermus profundus (strain DSM 14977 / NBRC 100410 / VKM B-2274 / 506)</name>
    <dbReference type="NCBI Taxonomy" id="670487"/>
    <lineage>
        <taxon>Bacteria</taxon>
        <taxon>Thermotogati</taxon>
        <taxon>Deinococcota</taxon>
        <taxon>Deinococci</taxon>
        <taxon>Thermales</taxon>
        <taxon>Thermaceae</taxon>
        <taxon>Oceanithermus</taxon>
    </lineage>
</organism>
<sequence precursor="true">MAQEVRRAEPGEVGALRRVLVAAFMDDPVMAWFDPDAGARERRLARLFGHVLEKHGPRGTVWANADRSAAAVWVAPGTPVTAADVRFYLRLYRDRPLKGLFWALFVEGRRPRFPHWLLLYLGVLPGRQGRGLGRALLEAGLERAAAEGRPAYLVASSPGSRRLYERCGFRVLREVRLPRGPGVWPMLWQPG</sequence>
<dbReference type="InterPro" id="IPR016181">
    <property type="entry name" value="Acyl_CoA_acyltransferase"/>
</dbReference>
<dbReference type="InterPro" id="IPR000182">
    <property type="entry name" value="GNAT_dom"/>
</dbReference>
<dbReference type="GO" id="GO:0016747">
    <property type="term" value="F:acyltransferase activity, transferring groups other than amino-acyl groups"/>
    <property type="evidence" value="ECO:0007669"/>
    <property type="project" value="InterPro"/>
</dbReference>
<dbReference type="Pfam" id="PF00583">
    <property type="entry name" value="Acetyltransf_1"/>
    <property type="match status" value="1"/>
</dbReference>
<protein>
    <submittedName>
        <fullName evidence="2">GCN5-related N-acetyltransferase</fullName>
    </submittedName>
</protein>
<dbReference type="CDD" id="cd04301">
    <property type="entry name" value="NAT_SF"/>
    <property type="match status" value="1"/>
</dbReference>
<name>E4U5K6_OCEP5</name>